<evidence type="ECO:0000256" key="1">
    <source>
        <dbReference type="ARBA" id="ARBA00004651"/>
    </source>
</evidence>
<keyword evidence="9 12" id="KW-1133">Transmembrane helix</keyword>
<feature type="transmembrane region" description="Helical" evidence="12">
    <location>
        <begin position="127"/>
        <end position="145"/>
    </location>
</feature>
<evidence type="ECO:0000256" key="10">
    <source>
        <dbReference type="ARBA" id="ARBA00023004"/>
    </source>
</evidence>
<feature type="transmembrane region" description="Helical" evidence="12">
    <location>
        <begin position="414"/>
        <end position="437"/>
    </location>
</feature>
<feature type="transmembrane region" description="Helical" evidence="12">
    <location>
        <begin position="16"/>
        <end position="41"/>
    </location>
</feature>
<feature type="transmembrane region" description="Helical" evidence="12">
    <location>
        <begin position="363"/>
        <end position="385"/>
    </location>
</feature>
<keyword evidence="4 12" id="KW-1003">Cell membrane</keyword>
<dbReference type="Proteomes" id="UP000029734">
    <property type="component" value="Unassembled WGS sequence"/>
</dbReference>
<keyword evidence="11 12" id="KW-0472">Membrane</keyword>
<keyword evidence="10 12" id="KW-0408">Iron</keyword>
<evidence type="ECO:0000256" key="8">
    <source>
        <dbReference type="ARBA" id="ARBA00022982"/>
    </source>
</evidence>
<comment type="subcellular location">
    <subcellularLocation>
        <location evidence="1">Cell membrane</location>
        <topology evidence="1">Multi-pass membrane protein</topology>
    </subcellularLocation>
</comment>
<evidence type="ECO:0000313" key="14">
    <source>
        <dbReference type="Proteomes" id="UP000029734"/>
    </source>
</evidence>
<reference evidence="13 14" key="1">
    <citation type="submission" date="2014-08" db="EMBL/GenBank/DDBJ databases">
        <authorList>
            <person name="den Bakker H.C."/>
        </authorList>
    </citation>
    <scope>NUCLEOTIDE SEQUENCE [LARGE SCALE GENOMIC DNA]</scope>
    <source>
        <strain evidence="13 14">DSM 18334</strain>
    </source>
</reference>
<evidence type="ECO:0000256" key="4">
    <source>
        <dbReference type="ARBA" id="ARBA00022475"/>
    </source>
</evidence>
<dbReference type="GO" id="GO:0019646">
    <property type="term" value="P:aerobic electron transport chain"/>
    <property type="evidence" value="ECO:0007669"/>
    <property type="project" value="InterPro"/>
</dbReference>
<dbReference type="GO" id="GO:0005886">
    <property type="term" value="C:plasma membrane"/>
    <property type="evidence" value="ECO:0007669"/>
    <property type="project" value="UniProtKB-SubCell"/>
</dbReference>
<dbReference type="Pfam" id="PF01654">
    <property type="entry name" value="Cyt_bd_oxida_I"/>
    <property type="match status" value="1"/>
</dbReference>
<dbReference type="STRING" id="268407.PWYN_12240"/>
<evidence type="ECO:0000256" key="9">
    <source>
        <dbReference type="ARBA" id="ARBA00022989"/>
    </source>
</evidence>
<evidence type="ECO:0000313" key="13">
    <source>
        <dbReference type="EMBL" id="KGE20027.1"/>
    </source>
</evidence>
<accession>A0A098MEQ8</accession>
<gene>
    <name evidence="13" type="ORF">PWYN_12240</name>
</gene>
<evidence type="ECO:0000256" key="5">
    <source>
        <dbReference type="ARBA" id="ARBA00022617"/>
    </source>
</evidence>
<evidence type="ECO:0000256" key="11">
    <source>
        <dbReference type="ARBA" id="ARBA00023136"/>
    </source>
</evidence>
<dbReference type="EMBL" id="JQCR01000002">
    <property type="protein sequence ID" value="KGE20027.1"/>
    <property type="molecule type" value="Genomic_DNA"/>
</dbReference>
<dbReference type="PANTHER" id="PTHR30365">
    <property type="entry name" value="CYTOCHROME D UBIQUINOL OXIDASE"/>
    <property type="match status" value="1"/>
</dbReference>
<dbReference type="PANTHER" id="PTHR30365:SF15">
    <property type="entry name" value="CYTOCHROME BD UBIQUINOL OXIDASE SUBUNIT 1"/>
    <property type="match status" value="1"/>
</dbReference>
<dbReference type="GO" id="GO:0009055">
    <property type="term" value="F:electron transfer activity"/>
    <property type="evidence" value="ECO:0007669"/>
    <property type="project" value="UniProtKB-UniRule"/>
</dbReference>
<keyword evidence="5 12" id="KW-0349">Heme</keyword>
<feature type="transmembrane region" description="Helical" evidence="12">
    <location>
        <begin position="217"/>
        <end position="239"/>
    </location>
</feature>
<feature type="transmembrane region" description="Helical" evidence="12">
    <location>
        <begin position="53"/>
        <end position="71"/>
    </location>
</feature>
<name>A0A098MEQ8_9BACL</name>
<feature type="transmembrane region" description="Helical" evidence="12">
    <location>
        <begin position="329"/>
        <end position="351"/>
    </location>
</feature>
<comment type="similarity">
    <text evidence="2 12">Belongs to the cytochrome ubiquinol oxidase subunit 1 family.</text>
</comment>
<keyword evidence="14" id="KW-1185">Reference proteome</keyword>
<dbReference type="eggNOG" id="COG1271">
    <property type="taxonomic scope" value="Bacteria"/>
</dbReference>
<proteinExistence type="inferred from homology"/>
<evidence type="ECO:0000256" key="3">
    <source>
        <dbReference type="ARBA" id="ARBA00022448"/>
    </source>
</evidence>
<protein>
    <submittedName>
        <fullName evidence="13">Cytochrome D ubiquinol oxidase subunit I</fullName>
    </submittedName>
</protein>
<dbReference type="AlphaFoldDB" id="A0A098MEQ8"/>
<dbReference type="PIRSF" id="PIRSF006446">
    <property type="entry name" value="Cyt_quinol_oxidase_1"/>
    <property type="match status" value="1"/>
</dbReference>
<keyword evidence="7 12" id="KW-0479">Metal-binding</keyword>
<sequence>MDIVALSRLQFASTTIFHYFFVPVSIGLALIIAIMETMYVRKGDEEYKRMAQFWGKLFLINFAVGVVTGILQEFQFGMNWSDYSRFVGDVFGAPLAIEALLAFFLESTFIGLWIFGWDKVSKRIHLLSIWMVAIGTMLSAFWILAANSFMQHPVGFAINNGRAEMNDFFALITNGQLIVEFPHTVLAAYATGAFLITGISAYKLLKKQDVSFFKKSFEIAAIVGIISSIGVAVAGHAQAQYLVETQPMKMAASEGLWGKSGDPAPWTVWANIDPENKVSSGEFKIPYLLSFLSYSKFSGEVKGMNELQAEYEQKYGPGDYIPPVRTTFWSFRIMVAAGTAMIFLGMYAIYLMWRKQMDRPNTWFMRFMFWGLLLPPIANTAGWVMTEFGRQPWTVFGLMQTKDSVSPNITTGQVLFSVISFTVIYAILGAILVGLFIKVIKKGPYNMDNDHDHGSSHDPYNKEGSHAFS</sequence>
<dbReference type="GO" id="GO:0016682">
    <property type="term" value="F:oxidoreductase activity, acting on diphenols and related substances as donors, oxygen as acceptor"/>
    <property type="evidence" value="ECO:0007669"/>
    <property type="project" value="TreeGrafter"/>
</dbReference>
<evidence type="ECO:0000256" key="12">
    <source>
        <dbReference type="PIRNR" id="PIRNR006446"/>
    </source>
</evidence>
<dbReference type="GO" id="GO:0046872">
    <property type="term" value="F:metal ion binding"/>
    <property type="evidence" value="ECO:0007669"/>
    <property type="project" value="UniProtKB-UniRule"/>
</dbReference>
<dbReference type="RefSeq" id="WP_036651821.1">
    <property type="nucleotide sequence ID" value="NZ_JQCR01000002.1"/>
</dbReference>
<keyword evidence="8 12" id="KW-0249">Electron transport</keyword>
<dbReference type="GO" id="GO:0020037">
    <property type="term" value="F:heme binding"/>
    <property type="evidence" value="ECO:0007669"/>
    <property type="project" value="TreeGrafter"/>
</dbReference>
<dbReference type="GO" id="GO:0070069">
    <property type="term" value="C:cytochrome complex"/>
    <property type="evidence" value="ECO:0007669"/>
    <property type="project" value="UniProtKB-UniRule"/>
</dbReference>
<keyword evidence="6 12" id="KW-0812">Transmembrane</keyword>
<reference evidence="13 14" key="2">
    <citation type="submission" date="2014-10" db="EMBL/GenBank/DDBJ databases">
        <title>Comparative genomics of the Paenibacillus odorifer group.</title>
        <authorList>
            <person name="Tsai Y.-C."/>
            <person name="Martin N."/>
            <person name="Korlach J."/>
            <person name="Wiedmann M."/>
        </authorList>
    </citation>
    <scope>NUCLEOTIDE SEQUENCE [LARGE SCALE GENOMIC DNA]</scope>
    <source>
        <strain evidence="13 14">DSM 18334</strain>
    </source>
</reference>
<organism evidence="13 14">
    <name type="scientific">Paenibacillus wynnii</name>
    <dbReference type="NCBI Taxonomy" id="268407"/>
    <lineage>
        <taxon>Bacteria</taxon>
        <taxon>Bacillati</taxon>
        <taxon>Bacillota</taxon>
        <taxon>Bacilli</taxon>
        <taxon>Bacillales</taxon>
        <taxon>Paenibacillaceae</taxon>
        <taxon>Paenibacillus</taxon>
    </lineage>
</organism>
<feature type="transmembrane region" description="Helical" evidence="12">
    <location>
        <begin position="91"/>
        <end position="115"/>
    </location>
</feature>
<comment type="caution">
    <text evidence="13">The sequence shown here is derived from an EMBL/GenBank/DDBJ whole genome shotgun (WGS) entry which is preliminary data.</text>
</comment>
<evidence type="ECO:0000256" key="6">
    <source>
        <dbReference type="ARBA" id="ARBA00022692"/>
    </source>
</evidence>
<keyword evidence="3 12" id="KW-0813">Transport</keyword>
<evidence type="ECO:0000256" key="7">
    <source>
        <dbReference type="ARBA" id="ARBA00022723"/>
    </source>
</evidence>
<evidence type="ECO:0000256" key="2">
    <source>
        <dbReference type="ARBA" id="ARBA00009819"/>
    </source>
</evidence>
<dbReference type="InterPro" id="IPR002585">
    <property type="entry name" value="Cyt-d_ubiquinol_oxidase_su_1"/>
</dbReference>
<feature type="transmembrane region" description="Helical" evidence="12">
    <location>
        <begin position="186"/>
        <end position="205"/>
    </location>
</feature>
<dbReference type="OrthoDB" id="9807042at2"/>